<evidence type="ECO:0000313" key="2">
    <source>
        <dbReference type="Proteomes" id="UP000009102"/>
    </source>
</evidence>
<dbReference type="NCBIfam" id="NF033625">
    <property type="entry name" value="HpxZ"/>
    <property type="match status" value="1"/>
</dbReference>
<gene>
    <name evidence="1" type="ordered locus">Hneap_0845</name>
</gene>
<dbReference type="eggNOG" id="COG4319">
    <property type="taxonomic scope" value="Bacteria"/>
</dbReference>
<dbReference type="InterPro" id="IPR024507">
    <property type="entry name" value="AtzH-like"/>
</dbReference>
<proteinExistence type="predicted"/>
<sequence length="148" mass="16692">MSEVRTTQPETIHPTNIQCGDINQSTIIEEVRAAFNQYEQALMKNDLEALDRFFWADSRVIRFGANENLYGIEAIRAFRQARPTQGLARTLRETHITAFGQNFAIATTEFLRPGQPIGRQTQVWVCLAEGWRIVSAHVSALPSAMAEV</sequence>
<reference evidence="1 2" key="1">
    <citation type="submission" date="2009-10" db="EMBL/GenBank/DDBJ databases">
        <title>Complete sequence of Halothiobacillus neapolitanus c2.</title>
        <authorList>
            <consortium name="US DOE Joint Genome Institute"/>
            <person name="Lucas S."/>
            <person name="Copeland A."/>
            <person name="Lapidus A."/>
            <person name="Glavina del Rio T."/>
            <person name="Tice H."/>
            <person name="Bruce D."/>
            <person name="Goodwin L."/>
            <person name="Pitluck S."/>
            <person name="Davenport K."/>
            <person name="Brettin T."/>
            <person name="Detter J.C."/>
            <person name="Han C."/>
            <person name="Tapia R."/>
            <person name="Larimer F."/>
            <person name="Land M."/>
            <person name="Hauser L."/>
            <person name="Kyrpides N."/>
            <person name="Mikhailova N."/>
            <person name="Kerfeld C."/>
            <person name="Cannon G."/>
            <person name="Heinhort S."/>
        </authorList>
    </citation>
    <scope>NUCLEOTIDE SEQUENCE [LARGE SCALE GENOMIC DNA]</scope>
    <source>
        <strain evidence="2">ATCC 23641 / c2</strain>
    </source>
</reference>
<dbReference type="AlphaFoldDB" id="D0KZ17"/>
<evidence type="ECO:0008006" key="3">
    <source>
        <dbReference type="Google" id="ProtNLM"/>
    </source>
</evidence>
<dbReference type="HOGENOM" id="CLU_128775_0_0_6"/>
<dbReference type="STRING" id="555778.Hneap_0845"/>
<dbReference type="Pfam" id="PF11533">
    <property type="entry name" value="AtzH-like"/>
    <property type="match status" value="1"/>
</dbReference>
<accession>D0KZ17</accession>
<dbReference type="CDD" id="cd00531">
    <property type="entry name" value="NTF2_like"/>
    <property type="match status" value="1"/>
</dbReference>
<dbReference type="Proteomes" id="UP000009102">
    <property type="component" value="Chromosome"/>
</dbReference>
<name>D0KZ17_HALNC</name>
<dbReference type="RefSeq" id="WP_012823726.1">
    <property type="nucleotide sequence ID" value="NC_013422.1"/>
</dbReference>
<dbReference type="Gene3D" id="3.10.450.50">
    <property type="match status" value="1"/>
</dbReference>
<keyword evidence="2" id="KW-1185">Reference proteome</keyword>
<protein>
    <recommendedName>
        <fullName evidence="3">DUF4440 domain-containing protein</fullName>
    </recommendedName>
</protein>
<dbReference type="KEGG" id="hna:Hneap_0845"/>
<dbReference type="SUPFAM" id="SSF54427">
    <property type="entry name" value="NTF2-like"/>
    <property type="match status" value="1"/>
</dbReference>
<dbReference type="InterPro" id="IPR032710">
    <property type="entry name" value="NTF2-like_dom_sf"/>
</dbReference>
<evidence type="ECO:0000313" key="1">
    <source>
        <dbReference type="EMBL" id="ACX95690.1"/>
    </source>
</evidence>
<dbReference type="EMBL" id="CP001801">
    <property type="protein sequence ID" value="ACX95690.1"/>
    <property type="molecule type" value="Genomic_DNA"/>
</dbReference>
<organism evidence="1 2">
    <name type="scientific">Halothiobacillus neapolitanus (strain ATCC 23641 / DSM 15147 / CIP 104769 / NCIMB 8539 / c2)</name>
    <name type="common">Thiobacillus neapolitanus</name>
    <dbReference type="NCBI Taxonomy" id="555778"/>
    <lineage>
        <taxon>Bacteria</taxon>
        <taxon>Pseudomonadati</taxon>
        <taxon>Pseudomonadota</taxon>
        <taxon>Gammaproteobacteria</taxon>
        <taxon>Chromatiales</taxon>
        <taxon>Halothiobacillaceae</taxon>
        <taxon>Halothiobacillus</taxon>
    </lineage>
</organism>